<dbReference type="Gene3D" id="3.30.70.240">
    <property type="match status" value="1"/>
</dbReference>
<dbReference type="RefSeq" id="WP_008480948.1">
    <property type="nucleotide sequence ID" value="NZ_CAGS01000519.1"/>
</dbReference>
<reference evidence="1 2" key="1">
    <citation type="journal article" date="2012" name="ISME J.">
        <title>Nitrification expanded: discovery, physiology and genomics of a nitrite-oxidizing bacterium from the phylum Chloroflexi.</title>
        <authorList>
            <person name="Sorokin D.Y."/>
            <person name="Lucker S."/>
            <person name="Vejmelkova D."/>
            <person name="Kostrikina N.A."/>
            <person name="Kleerebezem R."/>
            <person name="Rijpstra W.I."/>
            <person name="Damste J.S."/>
            <person name="Le Paslier D."/>
            <person name="Muyzer G."/>
            <person name="Wagner M."/>
            <person name="van Loosdrecht M.C."/>
            <person name="Daims H."/>
        </authorList>
    </citation>
    <scope>NUCLEOTIDE SEQUENCE [LARGE SCALE GENOMIC DNA]</scope>
    <source>
        <strain evidence="2">none</strain>
    </source>
</reference>
<accession>I4EM59</accession>
<name>I4EM59_9BACT</name>
<organism evidence="1 2">
    <name type="scientific">Nitrolancea hollandica Lb</name>
    <dbReference type="NCBI Taxonomy" id="1129897"/>
    <lineage>
        <taxon>Bacteria</taxon>
        <taxon>Pseudomonadati</taxon>
        <taxon>Thermomicrobiota</taxon>
        <taxon>Thermomicrobia</taxon>
        <taxon>Sphaerobacterales</taxon>
        <taxon>Sphaerobacterineae</taxon>
        <taxon>Sphaerobacteraceae</taxon>
        <taxon>Nitrolancea</taxon>
    </lineage>
</organism>
<dbReference type="InterPro" id="IPR010152">
    <property type="entry name" value="CRISPR-assoc_prot_Cas2_sub"/>
</dbReference>
<dbReference type="NCBIfam" id="TIGR01873">
    <property type="entry name" value="cas_CT1978"/>
    <property type="match status" value="1"/>
</dbReference>
<gene>
    <name evidence="1" type="ORF">NITHO_5660004</name>
</gene>
<dbReference type="EMBL" id="CAGS01000519">
    <property type="protein sequence ID" value="CCF85772.1"/>
    <property type="molecule type" value="Genomic_DNA"/>
</dbReference>
<dbReference type="OrthoDB" id="9776650at2"/>
<protein>
    <recommendedName>
        <fullName evidence="3">CRISPR-associated protein Cas2</fullName>
    </recommendedName>
</protein>
<evidence type="ECO:0008006" key="3">
    <source>
        <dbReference type="Google" id="ProtNLM"/>
    </source>
</evidence>
<sequence length="92" mass="10347">MVVMILERVPPSLRGELTRWMLELKAGVFVGTISAMVRDKLWEKACKGLRDGGGMLIFSSNTEQGYAIQLFGMPARSIRDFEGLFLVRVPEE</sequence>
<dbReference type="Pfam" id="PF09707">
    <property type="entry name" value="Cas_Cas2CT1978"/>
    <property type="match status" value="1"/>
</dbReference>
<comment type="caution">
    <text evidence="1">The sequence shown here is derived from an EMBL/GenBank/DDBJ whole genome shotgun (WGS) entry which is preliminary data.</text>
</comment>
<evidence type="ECO:0000313" key="1">
    <source>
        <dbReference type="EMBL" id="CCF85772.1"/>
    </source>
</evidence>
<keyword evidence="2" id="KW-1185">Reference proteome</keyword>
<dbReference type="AlphaFoldDB" id="I4EM59"/>
<evidence type="ECO:0000313" key="2">
    <source>
        <dbReference type="Proteomes" id="UP000004221"/>
    </source>
</evidence>
<proteinExistence type="predicted"/>
<dbReference type="Proteomes" id="UP000004221">
    <property type="component" value="Unassembled WGS sequence"/>
</dbReference>